<accession>A0A0C2IU74</accession>
<evidence type="ECO:0000256" key="4">
    <source>
        <dbReference type="SAM" id="MobiDB-lite"/>
    </source>
</evidence>
<gene>
    <name evidence="5" type="ORF">SPBR_07624</name>
</gene>
<comment type="caution">
    <text evidence="5">The sequence shown here is derived from an EMBL/GenBank/DDBJ whole genome shotgun (WGS) entry which is preliminary data.</text>
</comment>
<dbReference type="PRINTS" id="PR00081">
    <property type="entry name" value="GDHRDH"/>
</dbReference>
<evidence type="ECO:0000256" key="2">
    <source>
        <dbReference type="ARBA" id="ARBA00022857"/>
    </source>
</evidence>
<dbReference type="PROSITE" id="PS00061">
    <property type="entry name" value="ADH_SHORT"/>
    <property type="match status" value="1"/>
</dbReference>
<sequence length="321" mass="34509">MASLEIPADLPLFQEAKDKVVILTGGATGIGEATVRRLHSLGAIVNVLDVDRANGAKLAAELGAGVHFYEGSVSVWADQLRIFDGVVAQYGRVDMVFANAGIDEVVEDVFVDAVDAATGQLQEPRLLVLDVNLRGVILTTKLALSTFRRQLKAAEKEGAAGTARTGTPGNTRNTRGGSLVITGSAASYLDTPGIPIYNTAKHGVLGLVRSLRDQLEGETHGAIRINLVAPAFVQTQFTAHVLHLWQRENLPINQPADIANALLFLGLNRAYHGRAIYAAGGQYAEIEGAIETTRNVWLGQQFEDWIQKRKANGIRLGKQDE</sequence>
<dbReference type="VEuPathDB" id="FungiDB:SPBR_07624"/>
<keyword evidence="3" id="KW-0560">Oxidoreductase</keyword>
<dbReference type="InterPro" id="IPR036291">
    <property type="entry name" value="NAD(P)-bd_dom_sf"/>
</dbReference>
<comment type="similarity">
    <text evidence="1">Belongs to the short-chain dehydrogenases/reductases (SDR) family.</text>
</comment>
<dbReference type="InterPro" id="IPR002347">
    <property type="entry name" value="SDR_fam"/>
</dbReference>
<name>A0A0C2IU74_9PEZI</name>
<dbReference type="InterPro" id="IPR020904">
    <property type="entry name" value="Sc_DH/Rdtase_CS"/>
</dbReference>
<evidence type="ECO:0000256" key="1">
    <source>
        <dbReference type="ARBA" id="ARBA00006484"/>
    </source>
</evidence>
<evidence type="ECO:0000313" key="5">
    <source>
        <dbReference type="EMBL" id="KIH88557.1"/>
    </source>
</evidence>
<feature type="region of interest" description="Disordered" evidence="4">
    <location>
        <begin position="157"/>
        <end position="176"/>
    </location>
</feature>
<reference evidence="5 6" key="1">
    <citation type="journal article" date="2014" name="BMC Genomics">
        <title>Comparative genomics of the major fungal agents of human and animal Sporotrichosis: Sporothrix schenckii and Sporothrix brasiliensis.</title>
        <authorList>
            <person name="Teixeira M.M."/>
            <person name="de Almeida L.G."/>
            <person name="Kubitschek-Barreira P."/>
            <person name="Alves F.L."/>
            <person name="Kioshima E.S."/>
            <person name="Abadio A.K."/>
            <person name="Fernandes L."/>
            <person name="Derengowski L.S."/>
            <person name="Ferreira K.S."/>
            <person name="Souza R.C."/>
            <person name="Ruiz J.C."/>
            <person name="de Andrade N.C."/>
            <person name="Paes H.C."/>
            <person name="Nicola A.M."/>
            <person name="Albuquerque P."/>
            <person name="Gerber A.L."/>
            <person name="Martins V.P."/>
            <person name="Peconick L.D."/>
            <person name="Neto A.V."/>
            <person name="Chaucanez C.B."/>
            <person name="Silva P.A."/>
            <person name="Cunha O.L."/>
            <person name="de Oliveira F.F."/>
            <person name="dos Santos T.C."/>
            <person name="Barros A.L."/>
            <person name="Soares M.A."/>
            <person name="de Oliveira L.M."/>
            <person name="Marini M.M."/>
            <person name="Villalobos-Duno H."/>
            <person name="Cunha M.M."/>
            <person name="de Hoog S."/>
            <person name="da Silveira J.F."/>
            <person name="Henrissat B."/>
            <person name="Nino-Vega G.A."/>
            <person name="Cisalpino P.S."/>
            <person name="Mora-Montes H.M."/>
            <person name="Almeida S.R."/>
            <person name="Stajich J.E."/>
            <person name="Lopes-Bezerra L.M."/>
            <person name="Vasconcelos A.T."/>
            <person name="Felipe M.S."/>
        </authorList>
    </citation>
    <scope>NUCLEOTIDE SEQUENCE [LARGE SCALE GENOMIC DNA]</scope>
    <source>
        <strain evidence="5 6">5110</strain>
    </source>
</reference>
<evidence type="ECO:0000313" key="6">
    <source>
        <dbReference type="Proteomes" id="UP000031575"/>
    </source>
</evidence>
<feature type="compositionally biased region" description="Low complexity" evidence="4">
    <location>
        <begin position="159"/>
        <end position="176"/>
    </location>
</feature>
<dbReference type="RefSeq" id="XP_040616567.1">
    <property type="nucleotide sequence ID" value="XM_040765878.1"/>
</dbReference>
<dbReference type="EMBL" id="AWTV01000009">
    <property type="protein sequence ID" value="KIH88557.1"/>
    <property type="molecule type" value="Genomic_DNA"/>
</dbReference>
<dbReference type="Pfam" id="PF00106">
    <property type="entry name" value="adh_short"/>
    <property type="match status" value="1"/>
</dbReference>
<keyword evidence="6" id="KW-1185">Reference proteome</keyword>
<evidence type="ECO:0008006" key="7">
    <source>
        <dbReference type="Google" id="ProtNLM"/>
    </source>
</evidence>
<dbReference type="GeneID" id="63680799"/>
<dbReference type="SUPFAM" id="SSF51735">
    <property type="entry name" value="NAD(P)-binding Rossmann-fold domains"/>
    <property type="match status" value="1"/>
</dbReference>
<dbReference type="Gene3D" id="3.40.50.720">
    <property type="entry name" value="NAD(P)-binding Rossmann-like Domain"/>
    <property type="match status" value="1"/>
</dbReference>
<dbReference type="Proteomes" id="UP000031575">
    <property type="component" value="Unassembled WGS sequence"/>
</dbReference>
<dbReference type="GO" id="GO:0016491">
    <property type="term" value="F:oxidoreductase activity"/>
    <property type="evidence" value="ECO:0007669"/>
    <property type="project" value="UniProtKB-KW"/>
</dbReference>
<evidence type="ECO:0000256" key="3">
    <source>
        <dbReference type="ARBA" id="ARBA00023002"/>
    </source>
</evidence>
<organism evidence="5 6">
    <name type="scientific">Sporothrix brasiliensis 5110</name>
    <dbReference type="NCBI Taxonomy" id="1398154"/>
    <lineage>
        <taxon>Eukaryota</taxon>
        <taxon>Fungi</taxon>
        <taxon>Dikarya</taxon>
        <taxon>Ascomycota</taxon>
        <taxon>Pezizomycotina</taxon>
        <taxon>Sordariomycetes</taxon>
        <taxon>Sordariomycetidae</taxon>
        <taxon>Ophiostomatales</taxon>
        <taxon>Ophiostomataceae</taxon>
        <taxon>Sporothrix</taxon>
    </lineage>
</organism>
<dbReference type="PANTHER" id="PTHR43180">
    <property type="entry name" value="3-OXOACYL-(ACYL-CARRIER-PROTEIN) REDUCTASE (AFU_ORTHOLOGUE AFUA_6G11210)"/>
    <property type="match status" value="1"/>
</dbReference>
<protein>
    <recommendedName>
        <fullName evidence="7">Short chain dehydrogenase/reductase</fullName>
    </recommendedName>
</protein>
<keyword evidence="2" id="KW-0521">NADP</keyword>
<dbReference type="PANTHER" id="PTHR43180:SF33">
    <property type="entry name" value="15-HYDROXYPROSTAGLANDIN DEHYDROGENASE [NAD(+)]-LIKE"/>
    <property type="match status" value="1"/>
</dbReference>
<dbReference type="AlphaFoldDB" id="A0A0C2IU74"/>
<proteinExistence type="inferred from homology"/>
<dbReference type="HOGENOM" id="CLU_010194_13_1_1"/>
<dbReference type="OrthoDB" id="37659at2759"/>